<comment type="similarity">
    <text evidence="1">Belongs to the eukaryotic ribosomal protein eS6 family.</text>
</comment>
<dbReference type="SMART" id="SM01405">
    <property type="entry name" value="Ribosomal_S6e"/>
    <property type="match status" value="1"/>
</dbReference>
<keyword evidence="3" id="KW-0687">Ribonucleoprotein</keyword>
<keyword evidence="4" id="KW-0175">Coiled coil</keyword>
<protein>
    <submittedName>
        <fullName evidence="6">40S ribosomal protein S6-1</fullName>
    </submittedName>
</protein>
<dbReference type="InterPro" id="IPR001377">
    <property type="entry name" value="Ribosomal_eS6"/>
</dbReference>
<dbReference type="InterPro" id="IPR018282">
    <property type="entry name" value="Ribosomal_eS6_CS"/>
</dbReference>
<evidence type="ECO:0000256" key="3">
    <source>
        <dbReference type="ARBA" id="ARBA00023274"/>
    </source>
</evidence>
<dbReference type="EMBL" id="JBBWWQ010000003">
    <property type="protein sequence ID" value="KAK8952547.1"/>
    <property type="molecule type" value="Genomic_DNA"/>
</dbReference>
<evidence type="ECO:0000256" key="2">
    <source>
        <dbReference type="ARBA" id="ARBA00022980"/>
    </source>
</evidence>
<proteinExistence type="inferred from homology"/>
<keyword evidence="2 6" id="KW-0689">Ribosomal protein</keyword>
<feature type="coiled-coil region" evidence="4">
    <location>
        <begin position="254"/>
        <end position="281"/>
    </location>
</feature>
<dbReference type="Pfam" id="PF01092">
    <property type="entry name" value="Ribosomal_S6e"/>
    <property type="match status" value="1"/>
</dbReference>
<dbReference type="PANTHER" id="PTHR11502">
    <property type="entry name" value="40S RIBOSOMAL PROTEIN S6"/>
    <property type="match status" value="1"/>
</dbReference>
<evidence type="ECO:0000256" key="1">
    <source>
        <dbReference type="ARBA" id="ARBA00009312"/>
    </source>
</evidence>
<dbReference type="PROSITE" id="PS00578">
    <property type="entry name" value="RIBOSOMAL_S6E"/>
    <property type="match status" value="1"/>
</dbReference>
<feature type="compositionally biased region" description="Basic and acidic residues" evidence="5">
    <location>
        <begin position="285"/>
        <end position="298"/>
    </location>
</feature>
<dbReference type="Gene3D" id="1.20.5.2650">
    <property type="match status" value="1"/>
</dbReference>
<accession>A0AAP0BYG1</accession>
<gene>
    <name evidence="6" type="primary">RPS6A</name>
    <name evidence="6" type="ORF">KSP39_PZI003458</name>
</gene>
<evidence type="ECO:0000313" key="7">
    <source>
        <dbReference type="Proteomes" id="UP001418222"/>
    </source>
</evidence>
<dbReference type="GO" id="GO:0003735">
    <property type="term" value="F:structural constituent of ribosome"/>
    <property type="evidence" value="ECO:0007669"/>
    <property type="project" value="InterPro"/>
</dbReference>
<reference evidence="6 7" key="1">
    <citation type="journal article" date="2022" name="Nat. Plants">
        <title>Genomes of leafy and leafless Platanthera orchids illuminate the evolution of mycoheterotrophy.</title>
        <authorList>
            <person name="Li M.H."/>
            <person name="Liu K.W."/>
            <person name="Li Z."/>
            <person name="Lu H.C."/>
            <person name="Ye Q.L."/>
            <person name="Zhang D."/>
            <person name="Wang J.Y."/>
            <person name="Li Y.F."/>
            <person name="Zhong Z.M."/>
            <person name="Liu X."/>
            <person name="Yu X."/>
            <person name="Liu D.K."/>
            <person name="Tu X.D."/>
            <person name="Liu B."/>
            <person name="Hao Y."/>
            <person name="Liao X.Y."/>
            <person name="Jiang Y.T."/>
            <person name="Sun W.H."/>
            <person name="Chen J."/>
            <person name="Chen Y.Q."/>
            <person name="Ai Y."/>
            <person name="Zhai J.W."/>
            <person name="Wu S.S."/>
            <person name="Zhou Z."/>
            <person name="Hsiao Y.Y."/>
            <person name="Wu W.L."/>
            <person name="Chen Y.Y."/>
            <person name="Lin Y.F."/>
            <person name="Hsu J.L."/>
            <person name="Li C.Y."/>
            <person name="Wang Z.W."/>
            <person name="Zhao X."/>
            <person name="Zhong W.Y."/>
            <person name="Ma X.K."/>
            <person name="Ma L."/>
            <person name="Huang J."/>
            <person name="Chen G.Z."/>
            <person name="Huang M.Z."/>
            <person name="Huang L."/>
            <person name="Peng D.H."/>
            <person name="Luo Y.B."/>
            <person name="Zou S.Q."/>
            <person name="Chen S.P."/>
            <person name="Lan S."/>
            <person name="Tsai W.C."/>
            <person name="Van de Peer Y."/>
            <person name="Liu Z.J."/>
        </authorList>
    </citation>
    <scope>NUCLEOTIDE SEQUENCE [LARGE SCALE GENOMIC DNA]</scope>
    <source>
        <strain evidence="6">Lor287</strain>
    </source>
</reference>
<name>A0AAP0BYG1_9ASPA</name>
<feature type="region of interest" description="Disordered" evidence="5">
    <location>
        <begin position="285"/>
        <end position="314"/>
    </location>
</feature>
<comment type="caution">
    <text evidence="6">The sequence shown here is derived from an EMBL/GenBank/DDBJ whole genome shotgun (WGS) entry which is preliminary data.</text>
</comment>
<dbReference type="GO" id="GO:0006412">
    <property type="term" value="P:translation"/>
    <property type="evidence" value="ECO:0007669"/>
    <property type="project" value="InterPro"/>
</dbReference>
<evidence type="ECO:0000313" key="6">
    <source>
        <dbReference type="EMBL" id="KAK8952547.1"/>
    </source>
</evidence>
<sequence>MATVDRSFNSQERMITVLKFNLAYAQNRMKILAENKRRDKSLEVGVVGLHQVLKRIGAVNWIYHKVLKFIMHSTFHNYGNALVTRRASTRAFYDKRISQEVNGDALGEEFKGYVFKIMGGCDKQGFPMKQGVLTPGRVRLLLSRGTSCFRGHGRRNGERRRKSVRGCIVSPDLSVLNLIIVKKGENDLPGLTDIEKPRMRGPKRASKIRKLFNLSKEDDVRKYVNTYRRTFTSKSGKKRSKAPKIQRLVTPLTLQRKRARIAEKKRRITKAKSEAAEYQKLLATRLKEQREHRSESLAKRRSKLSAASKPSVAA</sequence>
<dbReference type="AlphaFoldDB" id="A0AAP0BYG1"/>
<evidence type="ECO:0000256" key="4">
    <source>
        <dbReference type="SAM" id="Coils"/>
    </source>
</evidence>
<dbReference type="GO" id="GO:1990904">
    <property type="term" value="C:ribonucleoprotein complex"/>
    <property type="evidence" value="ECO:0007669"/>
    <property type="project" value="UniProtKB-KW"/>
</dbReference>
<evidence type="ECO:0000256" key="5">
    <source>
        <dbReference type="SAM" id="MobiDB-lite"/>
    </source>
</evidence>
<keyword evidence="7" id="KW-1185">Reference proteome</keyword>
<organism evidence="6 7">
    <name type="scientific">Platanthera zijinensis</name>
    <dbReference type="NCBI Taxonomy" id="2320716"/>
    <lineage>
        <taxon>Eukaryota</taxon>
        <taxon>Viridiplantae</taxon>
        <taxon>Streptophyta</taxon>
        <taxon>Embryophyta</taxon>
        <taxon>Tracheophyta</taxon>
        <taxon>Spermatophyta</taxon>
        <taxon>Magnoliopsida</taxon>
        <taxon>Liliopsida</taxon>
        <taxon>Asparagales</taxon>
        <taxon>Orchidaceae</taxon>
        <taxon>Orchidoideae</taxon>
        <taxon>Orchideae</taxon>
        <taxon>Orchidinae</taxon>
        <taxon>Platanthera</taxon>
    </lineage>
</organism>
<dbReference type="GO" id="GO:0005840">
    <property type="term" value="C:ribosome"/>
    <property type="evidence" value="ECO:0007669"/>
    <property type="project" value="UniProtKB-KW"/>
</dbReference>
<dbReference type="Proteomes" id="UP001418222">
    <property type="component" value="Unassembled WGS sequence"/>
</dbReference>